<dbReference type="InterPro" id="IPR036097">
    <property type="entry name" value="HisK_dim/P_sf"/>
</dbReference>
<evidence type="ECO:0000259" key="10">
    <source>
        <dbReference type="PROSITE" id="PS50112"/>
    </source>
</evidence>
<evidence type="ECO:0000256" key="3">
    <source>
        <dbReference type="ARBA" id="ARBA00012438"/>
    </source>
</evidence>
<dbReference type="Pfam" id="PF00512">
    <property type="entry name" value="HisKA"/>
    <property type="match status" value="1"/>
</dbReference>
<dbReference type="InterPro" id="IPR013655">
    <property type="entry name" value="PAS_fold_3"/>
</dbReference>
<dbReference type="PRINTS" id="PR00344">
    <property type="entry name" value="BCTRLSENSOR"/>
</dbReference>
<keyword evidence="12" id="KW-1185">Reference proteome</keyword>
<dbReference type="CDD" id="cd00130">
    <property type="entry name" value="PAS"/>
    <property type="match status" value="2"/>
</dbReference>
<protein>
    <recommendedName>
        <fullName evidence="3">histidine kinase</fullName>
        <ecNumber evidence="3">2.7.13.3</ecNumber>
    </recommendedName>
</protein>
<keyword evidence="6" id="KW-0418">Kinase</keyword>
<dbReference type="Gene3D" id="1.10.287.130">
    <property type="match status" value="1"/>
</dbReference>
<evidence type="ECO:0000256" key="1">
    <source>
        <dbReference type="ARBA" id="ARBA00000085"/>
    </source>
</evidence>
<evidence type="ECO:0000259" key="9">
    <source>
        <dbReference type="PROSITE" id="PS50110"/>
    </source>
</evidence>
<feature type="domain" description="Response regulatory" evidence="9">
    <location>
        <begin position="517"/>
        <end position="642"/>
    </location>
</feature>
<reference evidence="11 12" key="1">
    <citation type="submission" date="2018-12" db="EMBL/GenBank/DDBJ databases">
        <title>The whole draft genome of Aquabacterium sp. SJQ9.</title>
        <authorList>
            <person name="Sun L."/>
            <person name="Gao X."/>
            <person name="Chen W."/>
            <person name="Huang K."/>
        </authorList>
    </citation>
    <scope>NUCLEOTIDE SEQUENCE [LARGE SCALE GENOMIC DNA]</scope>
    <source>
        <strain evidence="11 12">SJQ9</strain>
    </source>
</reference>
<dbReference type="InterPro" id="IPR005467">
    <property type="entry name" value="His_kinase_dom"/>
</dbReference>
<dbReference type="NCBIfam" id="TIGR00229">
    <property type="entry name" value="sensory_box"/>
    <property type="match status" value="1"/>
</dbReference>
<dbReference type="InterPro" id="IPR000014">
    <property type="entry name" value="PAS"/>
</dbReference>
<sequence length="654" mass="71169">MSCLQEMLMTMHEVPCGALALLDDGRILAANRAMVEMMGGERADLAGRHVDELLPPASRLLFHTYLFPLLKLQGHVDEIALPMRTVDGHGIDTLVNVSRVVESDGRAVVRCAVFRLREQRRLEDQLLHAKRAAEQVPGLLFHLRREPDGELRFRYASDALRGLFGVAPREAAASANHVLATIHADDIQAVLMALQQSADRLEPWHMEYRVSLPGGVQWRETHATPQLDSDGGISWHGYTFDATERKTMEAVRRDKDAAERASRAKSEFLARVSHELRTPLNGILGFAQILLMDPRAPLDESQRRRALCIESAGQALLGLINEVLDIARIEAGGVRVDMGDVDVAAVVREVSALIEPMAARRGVTVQLDVAAECVARADPQRLAQVLTNLLSNAIKYGPQGGLVRVYAAAEGPWTRLMVSDQGPGLSPEQQTQLFQPFNRLGAERTQTEGHGLGLVITRGLVELMGGRMLVNSTPGQGACFGLLLRAGTPGLAADPLAGGARLQPLVLEAADDLPEARVLYVEDNPMNAELMVSLFALRPSYRLLVVDTACRALSVARDFQPDLLLLDMQLPDMDGRQLLDSLRQLLDDPAPGKPAWSRVPAVAVSADAVAEHVAQARGAGFADYWTKPLDLPQVLPGLDGLLRRSRAASGTMAV</sequence>
<dbReference type="InterPro" id="IPR003661">
    <property type="entry name" value="HisK_dim/P_dom"/>
</dbReference>
<dbReference type="SMART" id="SM00091">
    <property type="entry name" value="PAS"/>
    <property type="match status" value="2"/>
</dbReference>
<dbReference type="PANTHER" id="PTHR43047:SF72">
    <property type="entry name" value="OSMOSENSING HISTIDINE PROTEIN KINASE SLN1"/>
    <property type="match status" value="1"/>
</dbReference>
<dbReference type="OrthoDB" id="5519028at2"/>
<dbReference type="InterPro" id="IPR003594">
    <property type="entry name" value="HATPase_dom"/>
</dbReference>
<evidence type="ECO:0000256" key="2">
    <source>
        <dbReference type="ARBA" id="ARBA00004429"/>
    </source>
</evidence>
<dbReference type="Pfam" id="PF08447">
    <property type="entry name" value="PAS_3"/>
    <property type="match status" value="1"/>
</dbReference>
<proteinExistence type="predicted"/>
<dbReference type="Gene3D" id="3.30.450.20">
    <property type="entry name" value="PAS domain"/>
    <property type="match status" value="2"/>
</dbReference>
<dbReference type="InterPro" id="IPR001789">
    <property type="entry name" value="Sig_transdc_resp-reg_receiver"/>
</dbReference>
<dbReference type="SMART" id="SM00387">
    <property type="entry name" value="HATPase_c"/>
    <property type="match status" value="1"/>
</dbReference>
<dbReference type="InterPro" id="IPR004358">
    <property type="entry name" value="Sig_transdc_His_kin-like_C"/>
</dbReference>
<evidence type="ECO:0000256" key="7">
    <source>
        <dbReference type="PROSITE-ProRule" id="PRU00169"/>
    </source>
</evidence>
<dbReference type="SUPFAM" id="SSF52172">
    <property type="entry name" value="CheY-like"/>
    <property type="match status" value="1"/>
</dbReference>
<name>A0A3R8TU86_9BURK</name>
<feature type="domain" description="PAS" evidence="10">
    <location>
        <begin position="24"/>
        <end position="73"/>
    </location>
</feature>
<dbReference type="InterPro" id="IPR036890">
    <property type="entry name" value="HATPase_C_sf"/>
</dbReference>
<evidence type="ECO:0000313" key="11">
    <source>
        <dbReference type="EMBL" id="RRS04875.1"/>
    </source>
</evidence>
<dbReference type="EC" id="2.7.13.3" evidence="3"/>
<dbReference type="SUPFAM" id="SSF55785">
    <property type="entry name" value="PYP-like sensor domain (PAS domain)"/>
    <property type="match status" value="2"/>
</dbReference>
<evidence type="ECO:0000256" key="5">
    <source>
        <dbReference type="ARBA" id="ARBA00022679"/>
    </source>
</evidence>
<dbReference type="FunFam" id="3.30.565.10:FF:000006">
    <property type="entry name" value="Sensor histidine kinase WalK"/>
    <property type="match status" value="1"/>
</dbReference>
<dbReference type="Gene3D" id="3.40.50.2300">
    <property type="match status" value="1"/>
</dbReference>
<organism evidence="11 12">
    <name type="scientific">Aquabacterium soli</name>
    <dbReference type="NCBI Taxonomy" id="2493092"/>
    <lineage>
        <taxon>Bacteria</taxon>
        <taxon>Pseudomonadati</taxon>
        <taxon>Pseudomonadota</taxon>
        <taxon>Betaproteobacteria</taxon>
        <taxon>Burkholderiales</taxon>
        <taxon>Aquabacterium</taxon>
    </lineage>
</organism>
<evidence type="ECO:0000256" key="6">
    <source>
        <dbReference type="ARBA" id="ARBA00022777"/>
    </source>
</evidence>
<dbReference type="PROSITE" id="PS50110">
    <property type="entry name" value="RESPONSE_REGULATORY"/>
    <property type="match status" value="1"/>
</dbReference>
<feature type="domain" description="Histidine kinase" evidence="8">
    <location>
        <begin position="271"/>
        <end position="488"/>
    </location>
</feature>
<dbReference type="AlphaFoldDB" id="A0A3R8TU86"/>
<dbReference type="PANTHER" id="PTHR43047">
    <property type="entry name" value="TWO-COMPONENT HISTIDINE PROTEIN KINASE"/>
    <property type="match status" value="1"/>
</dbReference>
<dbReference type="GO" id="GO:0000155">
    <property type="term" value="F:phosphorelay sensor kinase activity"/>
    <property type="evidence" value="ECO:0007669"/>
    <property type="project" value="InterPro"/>
</dbReference>
<evidence type="ECO:0000259" key="8">
    <source>
        <dbReference type="PROSITE" id="PS50109"/>
    </source>
</evidence>
<dbReference type="GO" id="GO:0009927">
    <property type="term" value="F:histidine phosphotransfer kinase activity"/>
    <property type="evidence" value="ECO:0007669"/>
    <property type="project" value="TreeGrafter"/>
</dbReference>
<dbReference type="GO" id="GO:0005886">
    <property type="term" value="C:plasma membrane"/>
    <property type="evidence" value="ECO:0007669"/>
    <property type="project" value="UniProtKB-SubCell"/>
</dbReference>
<dbReference type="PROSITE" id="PS50112">
    <property type="entry name" value="PAS"/>
    <property type="match status" value="1"/>
</dbReference>
<keyword evidence="4 7" id="KW-0597">Phosphoprotein</keyword>
<dbReference type="PROSITE" id="PS50109">
    <property type="entry name" value="HIS_KIN"/>
    <property type="match status" value="1"/>
</dbReference>
<comment type="subcellular location">
    <subcellularLocation>
        <location evidence="2">Cell inner membrane</location>
        <topology evidence="2">Multi-pass membrane protein</topology>
    </subcellularLocation>
</comment>
<evidence type="ECO:0000256" key="4">
    <source>
        <dbReference type="ARBA" id="ARBA00022553"/>
    </source>
</evidence>
<dbReference type="InterPro" id="IPR011006">
    <property type="entry name" value="CheY-like_superfamily"/>
</dbReference>
<dbReference type="RefSeq" id="WP_125242693.1">
    <property type="nucleotide sequence ID" value="NZ_RSED01000005.1"/>
</dbReference>
<comment type="caution">
    <text evidence="11">The sequence shown here is derived from an EMBL/GenBank/DDBJ whole genome shotgun (WGS) entry which is preliminary data.</text>
</comment>
<dbReference type="SMART" id="SM00388">
    <property type="entry name" value="HisKA"/>
    <property type="match status" value="1"/>
</dbReference>
<dbReference type="InterPro" id="IPR013656">
    <property type="entry name" value="PAS_4"/>
</dbReference>
<comment type="catalytic activity">
    <reaction evidence="1">
        <text>ATP + protein L-histidine = ADP + protein N-phospho-L-histidine.</text>
        <dbReference type="EC" id="2.7.13.3"/>
    </reaction>
</comment>
<feature type="modified residue" description="4-aspartylphosphate" evidence="7">
    <location>
        <position position="567"/>
    </location>
</feature>
<dbReference type="SMART" id="SM00448">
    <property type="entry name" value="REC"/>
    <property type="match status" value="1"/>
</dbReference>
<keyword evidence="5" id="KW-0808">Transferase</keyword>
<dbReference type="Proteomes" id="UP000269265">
    <property type="component" value="Unassembled WGS sequence"/>
</dbReference>
<dbReference type="InterPro" id="IPR035965">
    <property type="entry name" value="PAS-like_dom_sf"/>
</dbReference>
<gene>
    <name evidence="11" type="ORF">EIP75_07820</name>
</gene>
<dbReference type="SUPFAM" id="SSF47384">
    <property type="entry name" value="Homodimeric domain of signal transducing histidine kinase"/>
    <property type="match status" value="1"/>
</dbReference>
<evidence type="ECO:0000313" key="12">
    <source>
        <dbReference type="Proteomes" id="UP000269265"/>
    </source>
</evidence>
<dbReference type="SUPFAM" id="SSF55874">
    <property type="entry name" value="ATPase domain of HSP90 chaperone/DNA topoisomerase II/histidine kinase"/>
    <property type="match status" value="1"/>
</dbReference>
<dbReference type="Pfam" id="PF08448">
    <property type="entry name" value="PAS_4"/>
    <property type="match status" value="1"/>
</dbReference>
<dbReference type="CDD" id="cd00082">
    <property type="entry name" value="HisKA"/>
    <property type="match status" value="1"/>
</dbReference>
<dbReference type="Pfam" id="PF00072">
    <property type="entry name" value="Response_reg"/>
    <property type="match status" value="1"/>
</dbReference>
<dbReference type="Gene3D" id="3.30.565.10">
    <property type="entry name" value="Histidine kinase-like ATPase, C-terminal domain"/>
    <property type="match status" value="1"/>
</dbReference>
<dbReference type="EMBL" id="RSED01000005">
    <property type="protein sequence ID" value="RRS04875.1"/>
    <property type="molecule type" value="Genomic_DNA"/>
</dbReference>
<accession>A0A3R8TU86</accession>
<dbReference type="Pfam" id="PF02518">
    <property type="entry name" value="HATPase_c"/>
    <property type="match status" value="1"/>
</dbReference>